<dbReference type="CDD" id="cd00121">
    <property type="entry name" value="MATH"/>
    <property type="match status" value="2"/>
</dbReference>
<comment type="caution">
    <text evidence="3">The sequence shown here is derived from an EMBL/GenBank/DDBJ whole genome shotgun (WGS) entry which is preliminary data.</text>
</comment>
<evidence type="ECO:0000313" key="4">
    <source>
        <dbReference type="Proteomes" id="UP000737018"/>
    </source>
</evidence>
<evidence type="ECO:0000256" key="1">
    <source>
        <dbReference type="SAM" id="MobiDB-lite"/>
    </source>
</evidence>
<reference evidence="3" key="1">
    <citation type="submission" date="2020-03" db="EMBL/GenBank/DDBJ databases">
        <title>Castanea mollissima Vanexum genome sequencing.</title>
        <authorList>
            <person name="Staton M."/>
        </authorList>
    </citation>
    <scope>NUCLEOTIDE SEQUENCE</scope>
    <source>
        <tissue evidence="3">Leaf</tissue>
    </source>
</reference>
<protein>
    <recommendedName>
        <fullName evidence="2">MATH domain-containing protein</fullName>
    </recommendedName>
</protein>
<organism evidence="3 4">
    <name type="scientific">Castanea mollissima</name>
    <name type="common">Chinese chestnut</name>
    <dbReference type="NCBI Taxonomy" id="60419"/>
    <lineage>
        <taxon>Eukaryota</taxon>
        <taxon>Viridiplantae</taxon>
        <taxon>Streptophyta</taxon>
        <taxon>Embryophyta</taxon>
        <taxon>Tracheophyta</taxon>
        <taxon>Spermatophyta</taxon>
        <taxon>Magnoliopsida</taxon>
        <taxon>eudicotyledons</taxon>
        <taxon>Gunneridae</taxon>
        <taxon>Pentapetalae</taxon>
        <taxon>rosids</taxon>
        <taxon>fabids</taxon>
        <taxon>Fagales</taxon>
        <taxon>Fagaceae</taxon>
        <taxon>Castanea</taxon>
    </lineage>
</organism>
<evidence type="ECO:0000259" key="2">
    <source>
        <dbReference type="PROSITE" id="PS50144"/>
    </source>
</evidence>
<accession>A0A8J4QQ18</accession>
<proteinExistence type="predicted"/>
<dbReference type="InterPro" id="IPR002083">
    <property type="entry name" value="MATH/TRAF_dom"/>
</dbReference>
<dbReference type="Proteomes" id="UP000737018">
    <property type="component" value="Unassembled WGS sequence"/>
</dbReference>
<feature type="domain" description="MATH" evidence="2">
    <location>
        <begin position="81"/>
        <end position="216"/>
    </location>
</feature>
<dbReference type="PANTHER" id="PTHR46162:SF40">
    <property type="entry name" value="TRAF-LIKE FAMILY PROTEIN"/>
    <property type="match status" value="1"/>
</dbReference>
<dbReference type="AlphaFoldDB" id="A0A8J4QQ18"/>
<dbReference type="SMART" id="SM00061">
    <property type="entry name" value="MATH"/>
    <property type="match status" value="2"/>
</dbReference>
<gene>
    <name evidence="3" type="ORF">CMV_019310</name>
</gene>
<feature type="region of interest" description="Disordered" evidence="1">
    <location>
        <begin position="1"/>
        <end position="57"/>
    </location>
</feature>
<dbReference type="Pfam" id="PF22486">
    <property type="entry name" value="MATH_2"/>
    <property type="match status" value="2"/>
</dbReference>
<feature type="domain" description="MATH" evidence="2">
    <location>
        <begin position="236"/>
        <end position="362"/>
    </location>
</feature>
<dbReference type="SUPFAM" id="SSF49599">
    <property type="entry name" value="TRAF domain-like"/>
    <property type="match status" value="2"/>
</dbReference>
<dbReference type="InterPro" id="IPR008974">
    <property type="entry name" value="TRAF-like"/>
</dbReference>
<keyword evidence="4" id="KW-1185">Reference proteome</keyword>
<dbReference type="EMBL" id="JRKL02003369">
    <property type="protein sequence ID" value="KAF3955473.1"/>
    <property type="molecule type" value="Genomic_DNA"/>
</dbReference>
<evidence type="ECO:0000313" key="3">
    <source>
        <dbReference type="EMBL" id="KAF3955473.1"/>
    </source>
</evidence>
<feature type="compositionally biased region" description="Polar residues" evidence="1">
    <location>
        <begin position="1"/>
        <end position="13"/>
    </location>
</feature>
<sequence length="369" mass="42854">MDKTKLNGQTPNSEVMEKTKLNGQTPNSEVMDKTKLNGQTPNSEVMEKTKLNGQTPNSEVMEKTKLIDDLTIKRTKRHFRPAHYLLKIQSYSLLCDTGVEKYDSGVFEASGHKWRLSIYPKGNEKMNGSGHISIYLTIVDTEKYTLGWEIYVSFKLFLFDQIQDKFLTVQDVDGVIRRFHDIKTEWGFHKFLSLKSFEDLSQGYLVNDCCVFGAELFVHERNAKREFLTMIKEPLNRTMPWKIENFSSLDKVTYYSKIFQVGDVRWKLLVYPKGIYNGESKVISLSLFCCDCILPEHKFFAEFKMRIKDQVNNENHVEKTEKHWFTTSSNEWGFSHFMPLKDLQDASKGLLMNDALIVEAEIIVISNVK</sequence>
<dbReference type="Gene3D" id="2.60.210.10">
    <property type="entry name" value="Apoptosis, Tumor Necrosis Factor Receptor Associated Protein 2, Chain A"/>
    <property type="match status" value="2"/>
</dbReference>
<dbReference type="PROSITE" id="PS50144">
    <property type="entry name" value="MATH"/>
    <property type="match status" value="2"/>
</dbReference>
<name>A0A8J4QQ18_9ROSI</name>
<dbReference type="PANTHER" id="PTHR46162">
    <property type="entry name" value="TRAF-LIKE FAMILY PROTEIN"/>
    <property type="match status" value="1"/>
</dbReference>
<dbReference type="OrthoDB" id="192247at2759"/>